<evidence type="ECO:0000313" key="2">
    <source>
        <dbReference type="Proteomes" id="UP000680670"/>
    </source>
</evidence>
<dbReference type="EMBL" id="BORJ01000007">
    <property type="protein sequence ID" value="GIN96995.1"/>
    <property type="molecule type" value="Genomic_DNA"/>
</dbReference>
<protein>
    <submittedName>
        <fullName evidence="1">Uncharacterized protein</fullName>
    </submittedName>
</protein>
<sequence>MFSVFTILPDSTENEKSNSRMLQFFTQAKDREQLQKMLKEFCSGLNSYQVSFSTRERVSVMDTQCD</sequence>
<gene>
    <name evidence="1" type="ORF">J6TS1_28650</name>
</gene>
<evidence type="ECO:0000313" key="1">
    <source>
        <dbReference type="EMBL" id="GIN96995.1"/>
    </source>
</evidence>
<reference evidence="1 2" key="1">
    <citation type="submission" date="2021-03" db="EMBL/GenBank/DDBJ databases">
        <title>Antimicrobial resistance genes in bacteria isolated from Japanese honey, and their potential for conferring macrolide and lincosamide resistance in the American foulbrood pathogen Paenibacillus larvae.</title>
        <authorList>
            <person name="Okamoto M."/>
            <person name="Kumagai M."/>
            <person name="Kanamori H."/>
            <person name="Takamatsu D."/>
        </authorList>
    </citation>
    <scope>NUCLEOTIDE SEQUENCE [LARGE SCALE GENOMIC DNA]</scope>
    <source>
        <strain evidence="1 2">J6TS1</strain>
    </source>
</reference>
<accession>A0ABQ4KYE6</accession>
<name>A0ABQ4KYE6_SIMTE</name>
<dbReference type="Proteomes" id="UP000680670">
    <property type="component" value="Unassembled WGS sequence"/>
</dbReference>
<proteinExistence type="predicted"/>
<keyword evidence="2" id="KW-1185">Reference proteome</keyword>
<organism evidence="1 2">
    <name type="scientific">Siminovitchia terrae</name>
    <name type="common">Bacillus terrae</name>
    <dbReference type="NCBI Taxonomy" id="1914933"/>
    <lineage>
        <taxon>Bacteria</taxon>
        <taxon>Bacillati</taxon>
        <taxon>Bacillota</taxon>
        <taxon>Bacilli</taxon>
        <taxon>Bacillales</taxon>
        <taxon>Bacillaceae</taxon>
        <taxon>Siminovitchia</taxon>
    </lineage>
</organism>
<comment type="caution">
    <text evidence="1">The sequence shown here is derived from an EMBL/GenBank/DDBJ whole genome shotgun (WGS) entry which is preliminary data.</text>
</comment>